<evidence type="ECO:0000313" key="4">
    <source>
        <dbReference type="Proteomes" id="UP000094849"/>
    </source>
</evidence>
<dbReference type="InterPro" id="IPR051928">
    <property type="entry name" value="NorD/CobT"/>
</dbReference>
<comment type="caution">
    <text evidence="3">The sequence shown here is derived from an EMBL/GenBank/DDBJ whole genome shotgun (WGS) entry which is preliminary data.</text>
</comment>
<keyword evidence="4" id="KW-1185">Reference proteome</keyword>
<organism evidence="3 4">
    <name type="scientific">Candidatus Thiodiazotropha endoloripes</name>
    <dbReference type="NCBI Taxonomy" id="1818881"/>
    <lineage>
        <taxon>Bacteria</taxon>
        <taxon>Pseudomonadati</taxon>
        <taxon>Pseudomonadota</taxon>
        <taxon>Gammaproteobacteria</taxon>
        <taxon>Chromatiales</taxon>
        <taxon>Sedimenticolaceae</taxon>
        <taxon>Candidatus Thiodiazotropha</taxon>
    </lineage>
</organism>
<feature type="compositionally biased region" description="Basic and acidic residues" evidence="1">
    <location>
        <begin position="226"/>
        <end position="243"/>
    </location>
</feature>
<dbReference type="AlphaFoldDB" id="A0A1E2UPN3"/>
<proteinExistence type="predicted"/>
<evidence type="ECO:0000256" key="1">
    <source>
        <dbReference type="SAM" id="MobiDB-lite"/>
    </source>
</evidence>
<dbReference type="Gene3D" id="3.40.50.410">
    <property type="entry name" value="von Willebrand factor, type A domain"/>
    <property type="match status" value="1"/>
</dbReference>
<protein>
    <submittedName>
        <fullName evidence="3">Nitric oxide reductase</fullName>
    </submittedName>
</protein>
<dbReference type="EMBL" id="LVJZ01000003">
    <property type="protein sequence ID" value="ODB96474.1"/>
    <property type="molecule type" value="Genomic_DNA"/>
</dbReference>
<dbReference type="CDD" id="cd01454">
    <property type="entry name" value="vWA_norD_type"/>
    <property type="match status" value="1"/>
</dbReference>
<feature type="region of interest" description="Disordered" evidence="1">
    <location>
        <begin position="183"/>
        <end position="243"/>
    </location>
</feature>
<gene>
    <name evidence="3" type="ORF">A3196_06695</name>
</gene>
<dbReference type="Proteomes" id="UP000094849">
    <property type="component" value="Unassembled WGS sequence"/>
</dbReference>
<dbReference type="STRING" id="1818881.A3196_06695"/>
<accession>A0A1E2UPN3</accession>
<sequence length="610" mass="69092">MEERVGELWHRLITRAAQSRYPEAAVTLQQVNTRVSILFRALGGDVGLQVEAAHATEHAARRSLLHRIAGDNKKAELAWRDEQYLRLPAVIDCFSTTQLNRDLYRWLVVLAVGKQLEDEPWFSRNQRLTCEVLEHYPSIRPLYQRLVSAHLAQRLQPPSHQPLELAQESAIRQALLEPGSIEHLPQAHRPPHPVPLWLHPCPPVSMSRQQNRDNRESSSGGGSKALESETKRLAEESDKKETKGRGLVTIRMENIFTWGGFLKLDRDAEENEDLESAADAAQDMDLITISRDARGAAGKLRFDLDLPAAAEDDLVLHEGFLLPEWDFKKRQLIPDLCRVVPMLAADAGSSTLPSHLYRTAKKLRAQFQYLAPSRKWYKGQQDGSEIDLDAYLRFATDRIAGHASTDNGLYRLLKAGSRDLACLLLADLSLSTDTWVDNHARVIDVIRDSLFLFSESLSATGDAFAIYGFSSRKRDPVRFHQIKRFDEHYNGAIRGRIQAIKPGYYTRMGAAIRHSTSILKEHQSERRLLMILSDGKPNDLDKYEGRYGIEDTREAVREARAEGLEPFCVTIDSKANDYLPHLFGSTGYVVIRKPSELPRELPRLYAKLTS</sequence>
<dbReference type="SUPFAM" id="SSF53300">
    <property type="entry name" value="vWA-like"/>
    <property type="match status" value="1"/>
</dbReference>
<dbReference type="Pfam" id="PF00092">
    <property type="entry name" value="VWA"/>
    <property type="match status" value="1"/>
</dbReference>
<name>A0A1E2UPN3_9GAMM</name>
<feature type="domain" description="VWFA" evidence="2">
    <location>
        <begin position="419"/>
        <end position="608"/>
    </location>
</feature>
<dbReference type="SMART" id="SM00327">
    <property type="entry name" value="VWA"/>
    <property type="match status" value="1"/>
</dbReference>
<dbReference type="InterPro" id="IPR036465">
    <property type="entry name" value="vWFA_dom_sf"/>
</dbReference>
<reference evidence="3 4" key="1">
    <citation type="submission" date="2016-03" db="EMBL/GenBank/DDBJ databases">
        <title>Chemosynthetic sulphur-oxidizing symbionts of marine invertebrate animals are capable of nitrogen fixation.</title>
        <authorList>
            <person name="Petersen J.M."/>
            <person name="Kemper A."/>
            <person name="Gruber-Vodicka H."/>
            <person name="Cardini U."/>
            <person name="Geest Mvander."/>
            <person name="Kleiner M."/>
            <person name="Bulgheresi S."/>
            <person name="Fussmann M."/>
            <person name="Herbold C."/>
            <person name="Seah B.K.B."/>
            <person name="Antony C.Paul."/>
            <person name="Liu D."/>
            <person name="Belitz A."/>
            <person name="Weber M."/>
        </authorList>
    </citation>
    <scope>NUCLEOTIDE SEQUENCE [LARGE SCALE GENOMIC DNA]</scope>
    <source>
        <strain evidence="3">G_D</strain>
    </source>
</reference>
<dbReference type="RefSeq" id="WP_069024298.1">
    <property type="nucleotide sequence ID" value="NZ_LVJZ01000003.1"/>
</dbReference>
<dbReference type="PANTHER" id="PTHR41248">
    <property type="entry name" value="NORD PROTEIN"/>
    <property type="match status" value="1"/>
</dbReference>
<dbReference type="InterPro" id="IPR002035">
    <property type="entry name" value="VWF_A"/>
</dbReference>
<dbReference type="PANTHER" id="PTHR41248:SF1">
    <property type="entry name" value="NORD PROTEIN"/>
    <property type="match status" value="1"/>
</dbReference>
<dbReference type="PROSITE" id="PS50234">
    <property type="entry name" value="VWFA"/>
    <property type="match status" value="1"/>
</dbReference>
<evidence type="ECO:0000259" key="2">
    <source>
        <dbReference type="PROSITE" id="PS50234"/>
    </source>
</evidence>
<evidence type="ECO:0000313" key="3">
    <source>
        <dbReference type="EMBL" id="ODB96474.1"/>
    </source>
</evidence>